<dbReference type="PANTHER" id="PTHR35092:SF1">
    <property type="entry name" value="CHLORINASE MJ1651"/>
    <property type="match status" value="1"/>
</dbReference>
<sequence>MAAFAVLLTDFGFADPYVGQMKGAFALHAPEARVLDLCHQVEPFNILQAAFFLESSRKHFPEGTVFVAVVDPGVGGDRRIVLLEKHRQFFLAPDNGLLTLVMQHGGGSRVRDVTPAWRREASATFHGRDIFAPLAAKLLTGAPPERLGEEVNPHTLVRLPGLEPVHTDAVVDAMVLHVDRFGNCLLNLECEAYANMILKARDPVLATPVEMPLQPAFTYEKLEPGQVGVLKGSQGYLELAMNKESAASVLGLAPGATVRLRLERHG</sequence>
<dbReference type="GO" id="GO:0016740">
    <property type="term" value="F:transferase activity"/>
    <property type="evidence" value="ECO:0007669"/>
    <property type="project" value="UniProtKB-KW"/>
</dbReference>
<dbReference type="InterPro" id="IPR046469">
    <property type="entry name" value="SAM_HAT_N"/>
</dbReference>
<dbReference type="SUPFAM" id="SSF102522">
    <property type="entry name" value="Bacterial fluorinating enzyme, N-terminal domain"/>
    <property type="match status" value="1"/>
</dbReference>
<evidence type="ECO:0000256" key="1">
    <source>
        <dbReference type="ARBA" id="ARBA00022691"/>
    </source>
</evidence>
<dbReference type="Gene3D" id="3.40.50.10790">
    <property type="entry name" value="S-adenosyl-l-methionine hydroxide adenosyltransferase, N-terminal"/>
    <property type="match status" value="1"/>
</dbReference>
<evidence type="ECO:0000259" key="3">
    <source>
        <dbReference type="Pfam" id="PF01887"/>
    </source>
</evidence>
<dbReference type="AlphaFoldDB" id="A0A6V8LME7"/>
<protein>
    <submittedName>
        <fullName evidence="5">Adenosyl-chloride synthase</fullName>
        <ecNumber evidence="5">2.5.1.94</ecNumber>
    </submittedName>
</protein>
<keyword evidence="5" id="KW-0808">Transferase</keyword>
<proteinExistence type="inferred from homology"/>
<reference evidence="5 6" key="1">
    <citation type="submission" date="2020-04" db="EMBL/GenBank/DDBJ databases">
        <authorList>
            <consortium name="Desulfovibrio sp. FSS-1 genome sequencing consortium"/>
            <person name="Shimoshige H."/>
            <person name="Kobayashi H."/>
            <person name="Maekawa T."/>
        </authorList>
    </citation>
    <scope>NUCLEOTIDE SEQUENCE [LARGE SCALE GENOMIC DNA]</scope>
    <source>
        <strain evidence="5 6">SIID29052-01</strain>
    </source>
</reference>
<dbReference type="InterPro" id="IPR002747">
    <property type="entry name" value="SAM_OH_AdoTrfase"/>
</dbReference>
<dbReference type="RefSeq" id="WP_173081355.1">
    <property type="nucleotide sequence ID" value="NZ_BLTE01000002.1"/>
</dbReference>
<dbReference type="Gene3D" id="2.40.30.90">
    <property type="entry name" value="Bacterial fluorinating enzyme like"/>
    <property type="match status" value="1"/>
</dbReference>
<dbReference type="Pfam" id="PF20257">
    <property type="entry name" value="SAM_HAT_C"/>
    <property type="match status" value="1"/>
</dbReference>
<dbReference type="EMBL" id="BLTE01000002">
    <property type="protein sequence ID" value="GFK92874.1"/>
    <property type="molecule type" value="Genomic_DNA"/>
</dbReference>
<gene>
    <name evidence="5" type="primary">salL</name>
    <name evidence="5" type="ORF">NNJEOMEG_00702</name>
</gene>
<dbReference type="Pfam" id="PF01887">
    <property type="entry name" value="SAM_HAT_N"/>
    <property type="match status" value="1"/>
</dbReference>
<evidence type="ECO:0000313" key="5">
    <source>
        <dbReference type="EMBL" id="GFK92874.1"/>
    </source>
</evidence>
<keyword evidence="1" id="KW-0949">S-adenosyl-L-methionine</keyword>
<evidence type="ECO:0000256" key="2">
    <source>
        <dbReference type="ARBA" id="ARBA00024035"/>
    </source>
</evidence>
<evidence type="ECO:0000313" key="6">
    <source>
        <dbReference type="Proteomes" id="UP000494245"/>
    </source>
</evidence>
<comment type="caution">
    <text evidence="5">The sequence shown here is derived from an EMBL/GenBank/DDBJ whole genome shotgun (WGS) entry which is preliminary data.</text>
</comment>
<dbReference type="SUPFAM" id="SSF101852">
    <property type="entry name" value="Bacterial fluorinating enzyme, C-terminal domain"/>
    <property type="match status" value="1"/>
</dbReference>
<reference evidence="5 6" key="2">
    <citation type="submission" date="2020-05" db="EMBL/GenBank/DDBJ databases">
        <title>Draft genome sequence of Desulfovibrio sp. strainFSS-1.</title>
        <authorList>
            <person name="Shimoshige H."/>
            <person name="Kobayashi H."/>
            <person name="Maekawa T."/>
        </authorList>
    </citation>
    <scope>NUCLEOTIDE SEQUENCE [LARGE SCALE GENOMIC DNA]</scope>
    <source>
        <strain evidence="5 6">SIID29052-01</strain>
    </source>
</reference>
<feature type="domain" description="S-adenosyl-l-methionine hydroxide adenosyltransferase N-terminal" evidence="3">
    <location>
        <begin position="6"/>
        <end position="148"/>
    </location>
</feature>
<feature type="domain" description="S-adenosyl-l-methionine hydroxide adenosyltransferase C-terminal" evidence="4">
    <location>
        <begin position="174"/>
        <end position="259"/>
    </location>
</feature>
<name>A0A6V8LME7_9BACT</name>
<dbReference type="Proteomes" id="UP000494245">
    <property type="component" value="Unassembled WGS sequence"/>
</dbReference>
<organism evidence="5 6">
    <name type="scientific">Fundidesulfovibrio magnetotacticus</name>
    <dbReference type="NCBI Taxonomy" id="2730080"/>
    <lineage>
        <taxon>Bacteria</taxon>
        <taxon>Pseudomonadati</taxon>
        <taxon>Thermodesulfobacteriota</taxon>
        <taxon>Desulfovibrionia</taxon>
        <taxon>Desulfovibrionales</taxon>
        <taxon>Desulfovibrionaceae</taxon>
        <taxon>Fundidesulfovibrio</taxon>
    </lineage>
</organism>
<dbReference type="EC" id="2.5.1.94" evidence="5"/>
<dbReference type="PIRSF" id="PIRSF006779">
    <property type="entry name" value="UCP006779"/>
    <property type="match status" value="1"/>
</dbReference>
<comment type="similarity">
    <text evidence="2">Belongs to the SAM hydrolase / SAM-dependent halogenase family.</text>
</comment>
<dbReference type="InterPro" id="IPR046470">
    <property type="entry name" value="SAM_HAT_C"/>
</dbReference>
<dbReference type="InterPro" id="IPR023227">
    <property type="entry name" value="SAM_OH_AdoTrfase_C_sf"/>
</dbReference>
<evidence type="ECO:0000259" key="4">
    <source>
        <dbReference type="Pfam" id="PF20257"/>
    </source>
</evidence>
<dbReference type="InterPro" id="IPR023228">
    <property type="entry name" value="SAM_OH_AdoTrfase_N_sf"/>
</dbReference>
<dbReference type="PANTHER" id="PTHR35092">
    <property type="entry name" value="CHLORINASE MJ1651"/>
    <property type="match status" value="1"/>
</dbReference>
<keyword evidence="6" id="KW-1185">Reference proteome</keyword>
<accession>A0A6V8LME7</accession>